<dbReference type="InterPro" id="IPR025857">
    <property type="entry name" value="MacB_PCD"/>
</dbReference>
<evidence type="ECO:0000256" key="1">
    <source>
        <dbReference type="ARBA" id="ARBA00004651"/>
    </source>
</evidence>
<accession>A0A0C1MNG0</accession>
<feature type="domain" description="ABC3 transporter permease C-terminal" evidence="7">
    <location>
        <begin position="310"/>
        <end position="423"/>
    </location>
</feature>
<evidence type="ECO:0000313" key="10">
    <source>
        <dbReference type="Proteomes" id="UP000031327"/>
    </source>
</evidence>
<evidence type="ECO:0000256" key="3">
    <source>
        <dbReference type="ARBA" id="ARBA00022692"/>
    </source>
</evidence>
<feature type="domain" description="MacB-like periplasmic core" evidence="8">
    <location>
        <begin position="26"/>
        <end position="228"/>
    </location>
</feature>
<evidence type="ECO:0000259" key="7">
    <source>
        <dbReference type="Pfam" id="PF02687"/>
    </source>
</evidence>
<dbReference type="Pfam" id="PF12704">
    <property type="entry name" value="MacB_PCD"/>
    <property type="match status" value="1"/>
</dbReference>
<dbReference type="AlphaFoldDB" id="A0A0C1MNG0"/>
<reference evidence="9 10" key="1">
    <citation type="submission" date="2014-12" db="EMBL/GenBank/DDBJ databases">
        <title>Draft Genome Sequence of Pseudoalteromonas luteoviolacea HI1.</title>
        <authorList>
            <person name="Asahina A.Y."/>
            <person name="Hadfield M.G."/>
        </authorList>
    </citation>
    <scope>NUCLEOTIDE SEQUENCE [LARGE SCALE GENOMIC DNA]</scope>
    <source>
        <strain evidence="9 10">HI1</strain>
    </source>
</reference>
<dbReference type="Pfam" id="PF02687">
    <property type="entry name" value="FtsX"/>
    <property type="match status" value="1"/>
</dbReference>
<gene>
    <name evidence="9" type="ORF">JF50_17190</name>
</gene>
<dbReference type="Proteomes" id="UP000031327">
    <property type="component" value="Unassembled WGS sequence"/>
</dbReference>
<sequence length="431" mass="48297">MNMDMFYYYVQLCVRNFKRTPLFFSLIILTLSIGIGTLLANLSMLSLMSQDPIPGKSDQIFNVNMNTYAGSTNNFGSMHTLRYSDAKAILDADVAENATMHYATHVYSRRADSEDLTRYSSNTRATTASFFDMMGAEFAHGKAWENEHGTEVVIGHKLNMTLFGGGNSVGKQVELQGKIYNIVGVLKPWHMRPLFYHASEGKAFDETDDLFVPIEVAIDNNWAIYARALSTDSYSVLSETRQINAYYIQTFVELIDEQQRLAFQTFIDSYAQQQKDKGNHRHEVDNRLYDVNAWLDENEVVNKDLLAFTFATGIFLLVCIFNANSLMLSRYQAGQFEANLRRAVGASRKQIFYQGVIESVILGITCALISLVLAISLLALYRQLFEDLAPVAELPLHMIVIGVGVALASSLLSTIYPLVQGARTPLASILK</sequence>
<evidence type="ECO:0000256" key="6">
    <source>
        <dbReference type="SAM" id="Phobius"/>
    </source>
</evidence>
<evidence type="ECO:0000313" key="9">
    <source>
        <dbReference type="EMBL" id="KID56043.1"/>
    </source>
</evidence>
<feature type="transmembrane region" description="Helical" evidence="6">
    <location>
        <begin position="398"/>
        <end position="419"/>
    </location>
</feature>
<protein>
    <recommendedName>
        <fullName evidence="11">ABC transporter permease</fullName>
    </recommendedName>
</protein>
<evidence type="ECO:0000259" key="8">
    <source>
        <dbReference type="Pfam" id="PF12704"/>
    </source>
</evidence>
<evidence type="ECO:0000256" key="5">
    <source>
        <dbReference type="ARBA" id="ARBA00023136"/>
    </source>
</evidence>
<keyword evidence="2" id="KW-1003">Cell membrane</keyword>
<keyword evidence="4 6" id="KW-1133">Transmembrane helix</keyword>
<dbReference type="InterPro" id="IPR003838">
    <property type="entry name" value="ABC3_permease_C"/>
</dbReference>
<dbReference type="GO" id="GO:0022857">
    <property type="term" value="F:transmembrane transporter activity"/>
    <property type="evidence" value="ECO:0007669"/>
    <property type="project" value="TreeGrafter"/>
</dbReference>
<dbReference type="PANTHER" id="PTHR30572">
    <property type="entry name" value="MEMBRANE COMPONENT OF TRANSPORTER-RELATED"/>
    <property type="match status" value="1"/>
</dbReference>
<comment type="subcellular location">
    <subcellularLocation>
        <location evidence="1">Cell membrane</location>
        <topology evidence="1">Multi-pass membrane protein</topology>
    </subcellularLocation>
</comment>
<dbReference type="GO" id="GO:0005886">
    <property type="term" value="C:plasma membrane"/>
    <property type="evidence" value="ECO:0007669"/>
    <property type="project" value="UniProtKB-SubCell"/>
</dbReference>
<keyword evidence="3 6" id="KW-0812">Transmembrane</keyword>
<feature type="transmembrane region" description="Helical" evidence="6">
    <location>
        <begin position="21"/>
        <end position="48"/>
    </location>
</feature>
<name>A0A0C1MNG0_9GAMM</name>
<comment type="caution">
    <text evidence="9">The sequence shown here is derived from an EMBL/GenBank/DDBJ whole genome shotgun (WGS) entry which is preliminary data.</text>
</comment>
<evidence type="ECO:0000256" key="4">
    <source>
        <dbReference type="ARBA" id="ARBA00022989"/>
    </source>
</evidence>
<feature type="transmembrane region" description="Helical" evidence="6">
    <location>
        <begin position="351"/>
        <end position="378"/>
    </location>
</feature>
<dbReference type="PANTHER" id="PTHR30572:SF18">
    <property type="entry name" value="ABC-TYPE MACROLIDE FAMILY EXPORT SYSTEM PERMEASE COMPONENT 2"/>
    <property type="match status" value="1"/>
</dbReference>
<dbReference type="EMBL" id="JWIC01000007">
    <property type="protein sequence ID" value="KID56043.1"/>
    <property type="molecule type" value="Genomic_DNA"/>
</dbReference>
<proteinExistence type="predicted"/>
<feature type="transmembrane region" description="Helical" evidence="6">
    <location>
        <begin position="305"/>
        <end position="323"/>
    </location>
</feature>
<organism evidence="9 10">
    <name type="scientific">Pseudoalteromonas luteoviolacea</name>
    <dbReference type="NCBI Taxonomy" id="43657"/>
    <lineage>
        <taxon>Bacteria</taxon>
        <taxon>Pseudomonadati</taxon>
        <taxon>Pseudomonadota</taxon>
        <taxon>Gammaproteobacteria</taxon>
        <taxon>Alteromonadales</taxon>
        <taxon>Pseudoalteromonadaceae</taxon>
        <taxon>Pseudoalteromonas</taxon>
    </lineage>
</organism>
<dbReference type="InterPro" id="IPR050250">
    <property type="entry name" value="Macrolide_Exporter_MacB"/>
</dbReference>
<evidence type="ECO:0000256" key="2">
    <source>
        <dbReference type="ARBA" id="ARBA00022475"/>
    </source>
</evidence>
<evidence type="ECO:0008006" key="11">
    <source>
        <dbReference type="Google" id="ProtNLM"/>
    </source>
</evidence>
<keyword evidence="5 6" id="KW-0472">Membrane</keyword>